<evidence type="ECO:0000313" key="5">
    <source>
        <dbReference type="EMBL" id="MBK1878882.1"/>
    </source>
</evidence>
<accession>A0A934RY40</accession>
<comment type="caution">
    <text evidence="5">The sequence shown here is derived from an EMBL/GenBank/DDBJ whole genome shotgun (WGS) entry which is preliminary data.</text>
</comment>
<evidence type="ECO:0000259" key="4">
    <source>
        <dbReference type="Pfam" id="PF01048"/>
    </source>
</evidence>
<name>A0A934RY40_9BACT</name>
<dbReference type="SUPFAM" id="SSF53167">
    <property type="entry name" value="Purine and uridine phosphorylases"/>
    <property type="match status" value="1"/>
</dbReference>
<organism evidence="5 6">
    <name type="scientific">Pelagicoccus mobilis</name>
    <dbReference type="NCBI Taxonomy" id="415221"/>
    <lineage>
        <taxon>Bacteria</taxon>
        <taxon>Pseudomonadati</taxon>
        <taxon>Verrucomicrobiota</taxon>
        <taxon>Opitutia</taxon>
        <taxon>Puniceicoccales</taxon>
        <taxon>Pelagicoccaceae</taxon>
        <taxon>Pelagicoccus</taxon>
    </lineage>
</organism>
<evidence type="ECO:0000256" key="3">
    <source>
        <dbReference type="SAM" id="MobiDB-lite"/>
    </source>
</evidence>
<dbReference type="Pfam" id="PF01048">
    <property type="entry name" value="PNP_UDP_1"/>
    <property type="match status" value="1"/>
</dbReference>
<evidence type="ECO:0000256" key="1">
    <source>
        <dbReference type="ARBA" id="ARBA00022676"/>
    </source>
</evidence>
<gene>
    <name evidence="5" type="ORF">JIN87_18510</name>
</gene>
<feature type="domain" description="Nucleoside phosphorylase" evidence="4">
    <location>
        <begin position="90"/>
        <end position="268"/>
    </location>
</feature>
<evidence type="ECO:0000256" key="2">
    <source>
        <dbReference type="ARBA" id="ARBA00022679"/>
    </source>
</evidence>
<dbReference type="AlphaFoldDB" id="A0A934RY40"/>
<keyword evidence="1" id="KW-0328">Glycosyltransferase</keyword>
<dbReference type="PANTHER" id="PTHR42679">
    <property type="entry name" value="S-METHYL-5'-THIOADENOSINE PHOSPHORYLASE"/>
    <property type="match status" value="1"/>
</dbReference>
<dbReference type="Gene3D" id="3.40.50.1580">
    <property type="entry name" value="Nucleoside phosphorylase domain"/>
    <property type="match status" value="1"/>
</dbReference>
<dbReference type="PANTHER" id="PTHR42679:SF2">
    <property type="entry name" value="S-METHYL-5'-THIOADENOSINE PHOSPHORYLASE"/>
    <property type="match status" value="1"/>
</dbReference>
<protein>
    <recommendedName>
        <fullName evidence="4">Nucleoside phosphorylase domain-containing protein</fullName>
    </recommendedName>
</protein>
<dbReference type="GO" id="GO:0017061">
    <property type="term" value="F:S-methyl-5-thioadenosine phosphorylase activity"/>
    <property type="evidence" value="ECO:0007669"/>
    <property type="project" value="InterPro"/>
</dbReference>
<keyword evidence="6" id="KW-1185">Reference proteome</keyword>
<dbReference type="Proteomes" id="UP000617628">
    <property type="component" value="Unassembled WGS sequence"/>
</dbReference>
<sequence>MSYKSQAPEPPNGETIFIAVVGGTSFGAPLKFGEGLAAAEGSFSFETKAGPSPTLYRMRYRGIPFYYIPFYGLLDKPDGEADGPYHVRAWAALYELGVTHAIGGATCGAIDPKLDFDDIVMIDDFIEWRAERPNDALAASGHSRPGIFPNFEVPLSPSIRNLLVDESEKQKEANSYQGSIRSTGTFVQFAPGRFESPAEIRAMRTLGGELTSMNQATCIIYARQFGIRYGAICSISNPAVGVRPFTFEQMQQSVQRIAAFTIPVVLETISRIPQEALAPELSSTGEPFTGSYLDPEGETTPL</sequence>
<dbReference type="GO" id="GO:0009116">
    <property type="term" value="P:nucleoside metabolic process"/>
    <property type="evidence" value="ECO:0007669"/>
    <property type="project" value="InterPro"/>
</dbReference>
<reference evidence="5" key="1">
    <citation type="submission" date="2021-01" db="EMBL/GenBank/DDBJ databases">
        <title>Modified the classification status of verrucomicrobia.</title>
        <authorList>
            <person name="Feng X."/>
        </authorList>
    </citation>
    <scope>NUCLEOTIDE SEQUENCE</scope>
    <source>
        <strain evidence="5">KCTC 13126</strain>
    </source>
</reference>
<proteinExistence type="predicted"/>
<feature type="region of interest" description="Disordered" evidence="3">
    <location>
        <begin position="280"/>
        <end position="302"/>
    </location>
</feature>
<dbReference type="GO" id="GO:0019509">
    <property type="term" value="P:L-methionine salvage from methylthioadenosine"/>
    <property type="evidence" value="ECO:0007669"/>
    <property type="project" value="TreeGrafter"/>
</dbReference>
<evidence type="ECO:0000313" key="6">
    <source>
        <dbReference type="Proteomes" id="UP000617628"/>
    </source>
</evidence>
<dbReference type="InterPro" id="IPR010044">
    <property type="entry name" value="MTAP"/>
</dbReference>
<dbReference type="EMBL" id="JAENIL010000037">
    <property type="protein sequence ID" value="MBK1878882.1"/>
    <property type="molecule type" value="Genomic_DNA"/>
</dbReference>
<dbReference type="InterPro" id="IPR000845">
    <property type="entry name" value="Nucleoside_phosphorylase_d"/>
</dbReference>
<dbReference type="GO" id="GO:0005829">
    <property type="term" value="C:cytosol"/>
    <property type="evidence" value="ECO:0007669"/>
    <property type="project" value="TreeGrafter"/>
</dbReference>
<dbReference type="RefSeq" id="WP_200357096.1">
    <property type="nucleotide sequence ID" value="NZ_JAENIL010000037.1"/>
</dbReference>
<dbReference type="InterPro" id="IPR035994">
    <property type="entry name" value="Nucleoside_phosphorylase_sf"/>
</dbReference>
<keyword evidence="2" id="KW-0808">Transferase</keyword>